<feature type="signal peptide" evidence="1">
    <location>
        <begin position="1"/>
        <end position="33"/>
    </location>
</feature>
<dbReference type="InterPro" id="IPR000326">
    <property type="entry name" value="PAP2/HPO"/>
</dbReference>
<accession>A0A239JR44</accession>
<evidence type="ECO:0000313" key="3">
    <source>
        <dbReference type="EMBL" id="SNT08002.1"/>
    </source>
</evidence>
<name>A0A239JR44_9BACT</name>
<keyword evidence="4" id="KW-1185">Reference proteome</keyword>
<dbReference type="CDD" id="cd03394">
    <property type="entry name" value="PAP2_like_5"/>
    <property type="match status" value="1"/>
</dbReference>
<dbReference type="SUPFAM" id="SSF48317">
    <property type="entry name" value="Acid phosphatase/Vanadium-dependent haloperoxidase"/>
    <property type="match status" value="1"/>
</dbReference>
<dbReference type="EMBL" id="FZOQ01000023">
    <property type="protein sequence ID" value="SNT08002.1"/>
    <property type="molecule type" value="Genomic_DNA"/>
</dbReference>
<sequence length="297" mass="31454">MLLLYPTSGKPLKPGSKLICLLLLFIFCLPAWAQSPLLTPDVPDRHQPIYADTSQALSGFPFRTLSPEQPGFVRTAALAAAGAGLWAATYAFLDEPLQQLSQSSRSTTTNAIARTVEPLGRPSNAVSIAGALAVGGLLLKKQKLQRAGLIGMGSVMASAVATNALKNTFHRHRPSATAENHVFDGMVRDNDNTSLPSSHTATAFALATSVATAYKGHKWVPPVAYGVASLVGLSRIHDNAHWATDVVAGAAVGYFTAKGVTYLYDVVNQKLNIRKQRLLLAPQVGLKSGGLNATLVF</sequence>
<dbReference type="PANTHER" id="PTHR14969">
    <property type="entry name" value="SPHINGOSINE-1-PHOSPHATE PHOSPHOHYDROLASE"/>
    <property type="match status" value="1"/>
</dbReference>
<feature type="chain" id="PRO_5013009189" evidence="1">
    <location>
        <begin position="34"/>
        <end position="297"/>
    </location>
</feature>
<dbReference type="OrthoDB" id="9773582at2"/>
<keyword evidence="1" id="KW-0732">Signal</keyword>
<reference evidence="4" key="1">
    <citation type="submission" date="2017-06" db="EMBL/GenBank/DDBJ databases">
        <authorList>
            <person name="Varghese N."/>
            <person name="Submissions S."/>
        </authorList>
    </citation>
    <scope>NUCLEOTIDE SEQUENCE [LARGE SCALE GENOMIC DNA]</scope>
    <source>
        <strain evidence="4">NKM1</strain>
    </source>
</reference>
<evidence type="ECO:0000256" key="1">
    <source>
        <dbReference type="SAM" id="SignalP"/>
    </source>
</evidence>
<organism evidence="3 4">
    <name type="scientific">Pontibacter ummariensis</name>
    <dbReference type="NCBI Taxonomy" id="1610492"/>
    <lineage>
        <taxon>Bacteria</taxon>
        <taxon>Pseudomonadati</taxon>
        <taxon>Bacteroidota</taxon>
        <taxon>Cytophagia</taxon>
        <taxon>Cytophagales</taxon>
        <taxon>Hymenobacteraceae</taxon>
        <taxon>Pontibacter</taxon>
    </lineage>
</organism>
<dbReference type="PANTHER" id="PTHR14969:SF13">
    <property type="entry name" value="AT30094P"/>
    <property type="match status" value="1"/>
</dbReference>
<proteinExistence type="predicted"/>
<dbReference type="AlphaFoldDB" id="A0A239JR44"/>
<evidence type="ECO:0000259" key="2">
    <source>
        <dbReference type="SMART" id="SM00014"/>
    </source>
</evidence>
<dbReference type="Pfam" id="PF01569">
    <property type="entry name" value="PAP2"/>
    <property type="match status" value="1"/>
</dbReference>
<dbReference type="Gene3D" id="1.20.144.10">
    <property type="entry name" value="Phosphatidic acid phosphatase type 2/haloperoxidase"/>
    <property type="match status" value="1"/>
</dbReference>
<dbReference type="Proteomes" id="UP000198432">
    <property type="component" value="Unassembled WGS sequence"/>
</dbReference>
<dbReference type="RefSeq" id="WP_089321007.1">
    <property type="nucleotide sequence ID" value="NZ_FZOQ01000023.1"/>
</dbReference>
<feature type="domain" description="Phosphatidic acid phosphatase type 2/haloperoxidase" evidence="2">
    <location>
        <begin position="147"/>
        <end position="261"/>
    </location>
</feature>
<protein>
    <submittedName>
        <fullName evidence="3">Membrane-associated phospholipid phosphatase</fullName>
    </submittedName>
</protein>
<dbReference type="InterPro" id="IPR036938">
    <property type="entry name" value="PAP2/HPO_sf"/>
</dbReference>
<dbReference type="SMART" id="SM00014">
    <property type="entry name" value="acidPPc"/>
    <property type="match status" value="1"/>
</dbReference>
<gene>
    <name evidence="3" type="ORF">SAMN06296052_12327</name>
</gene>
<evidence type="ECO:0000313" key="4">
    <source>
        <dbReference type="Proteomes" id="UP000198432"/>
    </source>
</evidence>